<feature type="transmembrane region" description="Helical" evidence="1">
    <location>
        <begin position="103"/>
        <end position="124"/>
    </location>
</feature>
<dbReference type="EMBL" id="QZDT01000011">
    <property type="protein sequence ID" value="NBJ92712.1"/>
    <property type="molecule type" value="Genomic_DNA"/>
</dbReference>
<feature type="transmembrane region" description="Helical" evidence="1">
    <location>
        <begin position="169"/>
        <end position="190"/>
    </location>
</feature>
<feature type="transmembrane region" description="Helical" evidence="1">
    <location>
        <begin position="55"/>
        <end position="82"/>
    </location>
</feature>
<evidence type="ECO:0000313" key="2">
    <source>
        <dbReference type="EMBL" id="NBJ92712.1"/>
    </source>
</evidence>
<proteinExistence type="predicted"/>
<keyword evidence="1" id="KW-0812">Transmembrane</keyword>
<protein>
    <submittedName>
        <fullName evidence="2">ABC transporter permease</fullName>
    </submittedName>
</protein>
<name>A0A9X5GT80_9FIRM</name>
<keyword evidence="1" id="KW-0472">Membrane</keyword>
<comment type="caution">
    <text evidence="2">The sequence shown here is derived from an EMBL/GenBank/DDBJ whole genome shotgun (WGS) entry which is preliminary data.</text>
</comment>
<evidence type="ECO:0000313" key="3">
    <source>
        <dbReference type="Proteomes" id="UP001154420"/>
    </source>
</evidence>
<feature type="transmembrane region" description="Helical" evidence="1">
    <location>
        <begin position="229"/>
        <end position="249"/>
    </location>
</feature>
<keyword evidence="1" id="KW-1133">Transmembrane helix</keyword>
<gene>
    <name evidence="2" type="ORF">D5281_08915</name>
</gene>
<feature type="transmembrane region" description="Helical" evidence="1">
    <location>
        <begin position="136"/>
        <end position="157"/>
    </location>
</feature>
<dbReference type="Proteomes" id="UP001154420">
    <property type="component" value="Unassembled WGS sequence"/>
</dbReference>
<evidence type="ECO:0000256" key="1">
    <source>
        <dbReference type="SAM" id="Phobius"/>
    </source>
</evidence>
<sequence length="252" mass="28065">MMMKKCSLSMVLYELRNINGNLMPHFFGIVFPNLMCLLIAQTVGSEMTEEMRREAVTSIMLTMTLVIPMAIMLIGYGALYALEIEKGIPLRMRLYGFGEKCEVPAKIAAHFILMTAALLIFGGFQAVVMKVQKPSAFALICLVVSLYLIGGIFLVIAHALANILKKFSLTFGVVMCLYFCMMILTGMMGMRTEQLPMALQKVARALPMTYVSNDFIDFWQSGSYNFMPFVQSFIFMGAIAGILLFLSGIRDG</sequence>
<reference evidence="2" key="1">
    <citation type="submission" date="2018-09" db="EMBL/GenBank/DDBJ databases">
        <title>Murine metabolic-syndrome-specific gut microbial biobank.</title>
        <authorList>
            <person name="Liu C."/>
        </authorList>
    </citation>
    <scope>NUCLEOTIDE SEQUENCE</scope>
    <source>
        <strain evidence="2">D42-62</strain>
    </source>
</reference>
<feature type="transmembrane region" description="Helical" evidence="1">
    <location>
        <begin position="21"/>
        <end position="43"/>
    </location>
</feature>
<accession>A0A9X5GT80</accession>
<keyword evidence="3" id="KW-1185">Reference proteome</keyword>
<organism evidence="2 3">
    <name type="scientific">Parablautia muri</name>
    <dbReference type="NCBI Taxonomy" id="2320879"/>
    <lineage>
        <taxon>Bacteria</taxon>
        <taxon>Bacillati</taxon>
        <taxon>Bacillota</taxon>
        <taxon>Clostridia</taxon>
        <taxon>Lachnospirales</taxon>
        <taxon>Lachnospiraceae</taxon>
        <taxon>Parablautia</taxon>
    </lineage>
</organism>
<dbReference type="AlphaFoldDB" id="A0A9X5GT80"/>